<name>A0ABQ8IQ14_DERPT</name>
<keyword evidence="2" id="KW-1185">Reference proteome</keyword>
<proteinExistence type="predicted"/>
<gene>
    <name evidence="1" type="ORF">DERP_014588</name>
</gene>
<organism evidence="1 2">
    <name type="scientific">Dermatophagoides pteronyssinus</name>
    <name type="common">European house dust mite</name>
    <dbReference type="NCBI Taxonomy" id="6956"/>
    <lineage>
        <taxon>Eukaryota</taxon>
        <taxon>Metazoa</taxon>
        <taxon>Ecdysozoa</taxon>
        <taxon>Arthropoda</taxon>
        <taxon>Chelicerata</taxon>
        <taxon>Arachnida</taxon>
        <taxon>Acari</taxon>
        <taxon>Acariformes</taxon>
        <taxon>Sarcoptiformes</taxon>
        <taxon>Astigmata</taxon>
        <taxon>Psoroptidia</taxon>
        <taxon>Analgoidea</taxon>
        <taxon>Pyroglyphidae</taxon>
        <taxon>Dermatophagoidinae</taxon>
        <taxon>Dermatophagoides</taxon>
    </lineage>
</organism>
<dbReference type="Proteomes" id="UP000887458">
    <property type="component" value="Unassembled WGS sequence"/>
</dbReference>
<dbReference type="PROSITE" id="PS51808">
    <property type="entry name" value="CHCH"/>
    <property type="match status" value="1"/>
</dbReference>
<evidence type="ECO:0000313" key="1">
    <source>
        <dbReference type="EMBL" id="KAH9412446.1"/>
    </source>
</evidence>
<protein>
    <submittedName>
        <fullName evidence="1">Uncharacterized protein</fullName>
    </submittedName>
</protein>
<dbReference type="EMBL" id="NJHN03000130">
    <property type="protein sequence ID" value="KAH9412446.1"/>
    <property type="molecule type" value="Genomic_DNA"/>
</dbReference>
<comment type="caution">
    <text evidence="1">The sequence shown here is derived from an EMBL/GenBank/DDBJ whole genome shotgun (WGS) entry which is preliminary data.</text>
</comment>
<reference evidence="1 2" key="1">
    <citation type="journal article" date="2018" name="J. Allergy Clin. Immunol.">
        <title>High-quality assembly of Dermatophagoides pteronyssinus genome and transcriptome reveals a wide range of novel allergens.</title>
        <authorList>
            <person name="Liu X.Y."/>
            <person name="Yang K.Y."/>
            <person name="Wang M.Q."/>
            <person name="Kwok J.S."/>
            <person name="Zeng X."/>
            <person name="Yang Z."/>
            <person name="Xiao X.J."/>
            <person name="Lau C.P."/>
            <person name="Li Y."/>
            <person name="Huang Z.M."/>
            <person name="Ba J.G."/>
            <person name="Yim A.K."/>
            <person name="Ouyang C.Y."/>
            <person name="Ngai S.M."/>
            <person name="Chan T.F."/>
            <person name="Leung E.L."/>
            <person name="Liu L."/>
            <person name="Liu Z.G."/>
            <person name="Tsui S.K."/>
        </authorList>
    </citation>
    <scope>NUCLEOTIDE SEQUENCE [LARGE SCALE GENOMIC DNA]</scope>
    <source>
        <strain evidence="1">Derp</strain>
    </source>
</reference>
<evidence type="ECO:0000313" key="2">
    <source>
        <dbReference type="Proteomes" id="UP000887458"/>
    </source>
</evidence>
<sequence>MSGFIEIDISENSKDPCKHMLIDYFRCLKGGQNDKETKKKCFHFGSDYLDCKTDPKNLRLVKTRPKSE</sequence>
<accession>A0ABQ8IQ14</accession>
<reference evidence="1 2" key="2">
    <citation type="journal article" date="2022" name="Mol. Biol. Evol.">
        <title>Comparative Genomics Reveals Insights into the Divergent Evolution of Astigmatic Mites and Household Pest Adaptations.</title>
        <authorList>
            <person name="Xiong Q."/>
            <person name="Wan A.T."/>
            <person name="Liu X."/>
            <person name="Fung C.S."/>
            <person name="Xiao X."/>
            <person name="Malainual N."/>
            <person name="Hou J."/>
            <person name="Wang L."/>
            <person name="Wang M."/>
            <person name="Yang K.Y."/>
            <person name="Cui Y."/>
            <person name="Leung E.L."/>
            <person name="Nong W."/>
            <person name="Shin S.K."/>
            <person name="Au S.W."/>
            <person name="Jeong K.Y."/>
            <person name="Chew F.T."/>
            <person name="Hui J.H."/>
            <person name="Leung T.F."/>
            <person name="Tungtrongchitr A."/>
            <person name="Zhong N."/>
            <person name="Liu Z."/>
            <person name="Tsui S.K."/>
        </authorList>
    </citation>
    <scope>NUCLEOTIDE SEQUENCE [LARGE SCALE GENOMIC DNA]</scope>
    <source>
        <strain evidence="1">Derp</strain>
    </source>
</reference>